<reference evidence="2" key="1">
    <citation type="submission" date="2021-06" db="EMBL/GenBank/DDBJ databases">
        <authorList>
            <consortium name="Wellcome Sanger Institute Data Sharing"/>
        </authorList>
    </citation>
    <scope>NUCLEOTIDE SEQUENCE [LARGE SCALE GENOMIC DNA]</scope>
</reference>
<keyword evidence="3" id="KW-1185">Reference proteome</keyword>
<dbReference type="AlphaFoldDB" id="A0A8C4RHZ8"/>
<dbReference type="Proteomes" id="UP000694620">
    <property type="component" value="Chromosome 5"/>
</dbReference>
<keyword evidence="1" id="KW-0732">Signal</keyword>
<evidence type="ECO:0000313" key="2">
    <source>
        <dbReference type="Ensembl" id="ENSECRP00000001955.1"/>
    </source>
</evidence>
<dbReference type="InterPro" id="IPR053358">
    <property type="entry name" value="Diff-assoc_signaling"/>
</dbReference>
<evidence type="ECO:0000256" key="1">
    <source>
        <dbReference type="SAM" id="SignalP"/>
    </source>
</evidence>
<organism evidence="2 3">
    <name type="scientific">Erpetoichthys calabaricus</name>
    <name type="common">Rope fish</name>
    <name type="synonym">Calamoichthys calabaricus</name>
    <dbReference type="NCBI Taxonomy" id="27687"/>
    <lineage>
        <taxon>Eukaryota</taxon>
        <taxon>Metazoa</taxon>
        <taxon>Chordata</taxon>
        <taxon>Craniata</taxon>
        <taxon>Vertebrata</taxon>
        <taxon>Euteleostomi</taxon>
        <taxon>Actinopterygii</taxon>
        <taxon>Polypteriformes</taxon>
        <taxon>Polypteridae</taxon>
        <taxon>Erpetoichthys</taxon>
    </lineage>
</organism>
<evidence type="ECO:0000313" key="3">
    <source>
        <dbReference type="Proteomes" id="UP000694620"/>
    </source>
</evidence>
<feature type="chain" id="PRO_5034239441" evidence="1">
    <location>
        <begin position="21"/>
        <end position="272"/>
    </location>
</feature>
<dbReference type="PANTHER" id="PTHR34261:SF1">
    <property type="entry name" value="TUBULIN POLYMERIZATION-PROMOTING PROTEIN"/>
    <property type="match status" value="1"/>
</dbReference>
<sequence length="272" mass="31285">MWHRLAVGFLLITQLPIVLTKSHYTHLGTPCITYSTYYWCKTRKRWDYCSPKQGLDIYGNKCKPDHPCGYHDGSTGYTWCNLEKGGWGKCGKVHERDVLFVSSTYNLVCQDECSTYGYDFFWCNTLKGWDYCSPLPDVTYKKEQCRSDHKCGLNGKSYNWCWTEKGWDMCGPIAEGECAHTVQNTQKRSLVAPELICTINDSGNRRLTRFEMQATSDLLDGSPYLNTATDLIAQWRNDLLTNQPRSNLITEDNLRIDLQNLPVSGGVRYYNL</sequence>
<reference evidence="2" key="2">
    <citation type="submission" date="2025-08" db="UniProtKB">
        <authorList>
            <consortium name="Ensembl"/>
        </authorList>
    </citation>
    <scope>IDENTIFICATION</scope>
</reference>
<reference evidence="2" key="3">
    <citation type="submission" date="2025-09" db="UniProtKB">
        <authorList>
            <consortium name="Ensembl"/>
        </authorList>
    </citation>
    <scope>IDENTIFICATION</scope>
</reference>
<proteinExistence type="predicted"/>
<dbReference type="GeneTree" id="ENSGT00390000018035"/>
<feature type="signal peptide" evidence="1">
    <location>
        <begin position="1"/>
        <end position="20"/>
    </location>
</feature>
<dbReference type="Ensembl" id="ENSECRT00000001981.1">
    <property type="protein sequence ID" value="ENSECRP00000001955.1"/>
    <property type="gene ID" value="ENSECRG00000001364.1"/>
</dbReference>
<protein>
    <submittedName>
        <fullName evidence="2">Uncharacterized protein</fullName>
    </submittedName>
</protein>
<accession>A0A8C4RHZ8</accession>
<name>A0A8C4RHZ8_ERPCA</name>
<dbReference type="PANTHER" id="PTHR34261">
    <property type="entry name" value="APC REGULATOR OF WNT-SIGNALING PATHWAY-RELATED"/>
    <property type="match status" value="1"/>
</dbReference>